<dbReference type="EMBL" id="CAJGYO010000009">
    <property type="protein sequence ID" value="CAD6253526.1"/>
    <property type="molecule type" value="Genomic_DNA"/>
</dbReference>
<dbReference type="FunFam" id="3.80.10.10:FF:000649">
    <property type="entry name" value="Leucine Rich Repeat family protein"/>
    <property type="match status" value="1"/>
</dbReference>
<dbReference type="PANTHER" id="PTHR48063:SF90">
    <property type="entry name" value="OS11G0565920 PROTEIN"/>
    <property type="match status" value="1"/>
</dbReference>
<dbReference type="InterPro" id="IPR001611">
    <property type="entry name" value="Leu-rich_rpt"/>
</dbReference>
<keyword evidence="8" id="KW-0325">Glycoprotein</keyword>
<dbReference type="InterPro" id="IPR046956">
    <property type="entry name" value="RLP23-like"/>
</dbReference>
<evidence type="ECO:0000256" key="2">
    <source>
        <dbReference type="ARBA" id="ARBA00022614"/>
    </source>
</evidence>
<dbReference type="FunFam" id="3.80.10.10:FF:000383">
    <property type="entry name" value="Leucine-rich repeat receptor protein kinase EMS1"/>
    <property type="match status" value="1"/>
</dbReference>
<evidence type="ECO:0000256" key="9">
    <source>
        <dbReference type="SAM" id="MobiDB-lite"/>
    </source>
</evidence>
<keyword evidence="4" id="KW-0732">Signal</keyword>
<dbReference type="OrthoDB" id="1435034at2759"/>
<keyword evidence="6 10" id="KW-1133">Transmembrane helix</keyword>
<evidence type="ECO:0000256" key="5">
    <source>
        <dbReference type="ARBA" id="ARBA00022737"/>
    </source>
</evidence>
<evidence type="ECO:0000256" key="10">
    <source>
        <dbReference type="SAM" id="Phobius"/>
    </source>
</evidence>
<comment type="caution">
    <text evidence="11">The sequence shown here is derived from an EMBL/GenBank/DDBJ whole genome shotgun (WGS) entry which is preliminary data.</text>
</comment>
<accession>A0A811Q392</accession>
<evidence type="ECO:0000256" key="8">
    <source>
        <dbReference type="ARBA" id="ARBA00023180"/>
    </source>
</evidence>
<proteinExistence type="predicted"/>
<evidence type="ECO:0000256" key="4">
    <source>
        <dbReference type="ARBA" id="ARBA00022729"/>
    </source>
</evidence>
<dbReference type="InterPro" id="IPR032675">
    <property type="entry name" value="LRR_dom_sf"/>
</dbReference>
<organism evidence="11 12">
    <name type="scientific">Miscanthus lutarioriparius</name>
    <dbReference type="NCBI Taxonomy" id="422564"/>
    <lineage>
        <taxon>Eukaryota</taxon>
        <taxon>Viridiplantae</taxon>
        <taxon>Streptophyta</taxon>
        <taxon>Embryophyta</taxon>
        <taxon>Tracheophyta</taxon>
        <taxon>Spermatophyta</taxon>
        <taxon>Magnoliopsida</taxon>
        <taxon>Liliopsida</taxon>
        <taxon>Poales</taxon>
        <taxon>Poaceae</taxon>
        <taxon>PACMAD clade</taxon>
        <taxon>Panicoideae</taxon>
        <taxon>Andropogonodae</taxon>
        <taxon>Andropogoneae</taxon>
        <taxon>Saccharinae</taxon>
        <taxon>Miscanthus</taxon>
    </lineage>
</organism>
<dbReference type="Proteomes" id="UP000604825">
    <property type="component" value="Unassembled WGS sequence"/>
</dbReference>
<protein>
    <submittedName>
        <fullName evidence="11">Uncharacterized protein</fullName>
    </submittedName>
</protein>
<evidence type="ECO:0000256" key="7">
    <source>
        <dbReference type="ARBA" id="ARBA00023136"/>
    </source>
</evidence>
<name>A0A811Q392_9POAL</name>
<keyword evidence="5" id="KW-0677">Repeat</keyword>
<dbReference type="PANTHER" id="PTHR48063">
    <property type="entry name" value="LRR RECEPTOR-LIKE KINASE"/>
    <property type="match status" value="1"/>
</dbReference>
<sequence>MAGLETRVKHLLDVAHRSGIAWNLFAHPHESGPVGDQEQSRGRGEGMQQPPLMAPTAATTTKQIQKLRPTGGAAAAGASCIPHERDALLAFKHGISSDPMNLLATCRMTETAAGGEAFGAATGLAMSSSFNFVIMNNLTGSSGQIPDFVGSLVNLRYLNLSSIPFTGRVPHHLGNLSKLKYFDLSLLRFRGQPYSTDISWLAGLSLLEYLDMSMVLRLNFCLLLSANQSLPHINLTNLERLDLSGNIFDHPMASSWLWNLTGLQYISLEFNYFYGQVPDALGDMTSLQVLDLSGNNLFEGELPRCFNATNLRFLLLGNNSFSGDFPVFLQNSKRLEFIDLSRNKFSGNLPHWIGGLVELRFLRLSENMFSGNIPMSITNLTHLHHLNLASNRLSGVIPWGMSNLTAMTQKYVKDPSIDEDAYAAYETLNRDIGQHFSAVTKGQQLCYDVRIFELQLDTLFAEYPSMYSGNSGLCGPTLRKICSGNNSSRQLVHEHGFEPMSFYFGLGLGFILGFWLVFCVLLFKKAWRVAYSCLIDKIYDQMYVLVVVTWKNLARE</sequence>
<dbReference type="SUPFAM" id="SSF52058">
    <property type="entry name" value="L domain-like"/>
    <property type="match status" value="1"/>
</dbReference>
<reference evidence="11" key="1">
    <citation type="submission" date="2020-10" db="EMBL/GenBank/DDBJ databases">
        <authorList>
            <person name="Han B."/>
            <person name="Lu T."/>
            <person name="Zhao Q."/>
            <person name="Huang X."/>
            <person name="Zhao Y."/>
        </authorList>
    </citation>
    <scope>NUCLEOTIDE SEQUENCE</scope>
</reference>
<evidence type="ECO:0000256" key="1">
    <source>
        <dbReference type="ARBA" id="ARBA00004479"/>
    </source>
</evidence>
<dbReference type="Pfam" id="PF13855">
    <property type="entry name" value="LRR_8"/>
    <property type="match status" value="2"/>
</dbReference>
<feature type="region of interest" description="Disordered" evidence="9">
    <location>
        <begin position="28"/>
        <end position="54"/>
    </location>
</feature>
<feature type="transmembrane region" description="Helical" evidence="10">
    <location>
        <begin position="502"/>
        <end position="523"/>
    </location>
</feature>
<evidence type="ECO:0000313" key="12">
    <source>
        <dbReference type="Proteomes" id="UP000604825"/>
    </source>
</evidence>
<keyword evidence="7 10" id="KW-0472">Membrane</keyword>
<evidence type="ECO:0000313" key="11">
    <source>
        <dbReference type="EMBL" id="CAD6253526.1"/>
    </source>
</evidence>
<dbReference type="AlphaFoldDB" id="A0A811Q392"/>
<keyword evidence="3 10" id="KW-0812">Transmembrane</keyword>
<dbReference type="Gene3D" id="3.80.10.10">
    <property type="entry name" value="Ribonuclease Inhibitor"/>
    <property type="match status" value="2"/>
</dbReference>
<evidence type="ECO:0000256" key="6">
    <source>
        <dbReference type="ARBA" id="ARBA00022989"/>
    </source>
</evidence>
<comment type="subcellular location">
    <subcellularLocation>
        <location evidence="1">Membrane</location>
        <topology evidence="1">Single-pass type I membrane protein</topology>
    </subcellularLocation>
</comment>
<keyword evidence="2" id="KW-0433">Leucine-rich repeat</keyword>
<gene>
    <name evidence="11" type="ORF">NCGR_LOCUS37151</name>
</gene>
<evidence type="ECO:0000256" key="3">
    <source>
        <dbReference type="ARBA" id="ARBA00022692"/>
    </source>
</evidence>
<dbReference type="Pfam" id="PF00560">
    <property type="entry name" value="LRR_1"/>
    <property type="match status" value="2"/>
</dbReference>
<dbReference type="GO" id="GO:0016020">
    <property type="term" value="C:membrane"/>
    <property type="evidence" value="ECO:0007669"/>
    <property type="project" value="UniProtKB-SubCell"/>
</dbReference>
<keyword evidence="12" id="KW-1185">Reference proteome</keyword>